<evidence type="ECO:0000256" key="1">
    <source>
        <dbReference type="SAM" id="MobiDB-lite"/>
    </source>
</evidence>
<dbReference type="EMBL" id="JABWDY010036588">
    <property type="protein sequence ID" value="KAF5181076.1"/>
    <property type="molecule type" value="Genomic_DNA"/>
</dbReference>
<organism evidence="2 3">
    <name type="scientific">Thalictrum thalictroides</name>
    <name type="common">Rue-anemone</name>
    <name type="synonym">Anemone thalictroides</name>
    <dbReference type="NCBI Taxonomy" id="46969"/>
    <lineage>
        <taxon>Eukaryota</taxon>
        <taxon>Viridiplantae</taxon>
        <taxon>Streptophyta</taxon>
        <taxon>Embryophyta</taxon>
        <taxon>Tracheophyta</taxon>
        <taxon>Spermatophyta</taxon>
        <taxon>Magnoliopsida</taxon>
        <taxon>Ranunculales</taxon>
        <taxon>Ranunculaceae</taxon>
        <taxon>Thalictroideae</taxon>
        <taxon>Thalictrum</taxon>
    </lineage>
</organism>
<accession>A0A7J6V7S6</accession>
<proteinExistence type="predicted"/>
<evidence type="ECO:0000313" key="2">
    <source>
        <dbReference type="EMBL" id="KAF5181076.1"/>
    </source>
</evidence>
<name>A0A7J6V7S6_THATH</name>
<feature type="region of interest" description="Disordered" evidence="1">
    <location>
        <begin position="1"/>
        <end position="27"/>
    </location>
</feature>
<feature type="compositionally biased region" description="Low complexity" evidence="1">
    <location>
        <begin position="18"/>
        <end position="27"/>
    </location>
</feature>
<dbReference type="AlphaFoldDB" id="A0A7J6V7S6"/>
<reference evidence="2 3" key="1">
    <citation type="submission" date="2020-06" db="EMBL/GenBank/DDBJ databases">
        <title>Transcriptomic and genomic resources for Thalictrum thalictroides and T. hernandezii: Facilitating candidate gene discovery in an emerging model plant lineage.</title>
        <authorList>
            <person name="Arias T."/>
            <person name="Riano-Pachon D.M."/>
            <person name="Di Stilio V.S."/>
        </authorList>
    </citation>
    <scope>NUCLEOTIDE SEQUENCE [LARGE SCALE GENOMIC DNA]</scope>
    <source>
        <strain evidence="3">cv. WT478/WT964</strain>
        <tissue evidence="2">Leaves</tissue>
    </source>
</reference>
<comment type="caution">
    <text evidence="2">The sequence shown here is derived from an EMBL/GenBank/DDBJ whole genome shotgun (WGS) entry which is preliminary data.</text>
</comment>
<sequence>MSSSADSEVEIIQKQVTDESPISSSSEAVSDISESFWNEPFILEDILNMSEDITSVDPSLQFPLSSLQEDIFPYDLYHGYDDMDLFLNQY</sequence>
<gene>
    <name evidence="2" type="ORF">FRX31_029338</name>
</gene>
<keyword evidence="3" id="KW-1185">Reference proteome</keyword>
<evidence type="ECO:0000313" key="3">
    <source>
        <dbReference type="Proteomes" id="UP000554482"/>
    </source>
</evidence>
<dbReference type="Proteomes" id="UP000554482">
    <property type="component" value="Unassembled WGS sequence"/>
</dbReference>
<protein>
    <submittedName>
        <fullName evidence="2">Uncharacterized protein</fullName>
    </submittedName>
</protein>